<dbReference type="InterPro" id="IPR016444">
    <property type="entry name" value="Synaptobrevin/VAMP"/>
</dbReference>
<evidence type="ECO:0000256" key="2">
    <source>
        <dbReference type="SAM" id="Phobius"/>
    </source>
</evidence>
<keyword evidence="2" id="KW-0812">Transmembrane</keyword>
<accession>A0A177WLQ4</accession>
<sequence length="92" mass="10384">MSKPVQVQQQVDEVVGIMQDNIHKVMQRGEQLDTLQNKTEDLQNSSLQFKRGANRVRKEMWWKDMKLKLIIGGVVALVLVIIIVAAVKGSGK</sequence>
<dbReference type="Proteomes" id="UP000077115">
    <property type="component" value="Unassembled WGS sequence"/>
</dbReference>
<dbReference type="SUPFAM" id="SSF58038">
    <property type="entry name" value="SNARE fusion complex"/>
    <property type="match status" value="1"/>
</dbReference>
<dbReference type="PROSITE" id="PS50892">
    <property type="entry name" value="V_SNARE"/>
    <property type="match status" value="1"/>
</dbReference>
<feature type="domain" description="V-SNARE coiled-coil homology" evidence="3">
    <location>
        <begin position="3"/>
        <end position="63"/>
    </location>
</feature>
<reference evidence="4 5" key="1">
    <citation type="submission" date="2006-10" db="EMBL/GenBank/DDBJ databases">
        <title>The Genome Sequence of Batrachochytrium dendrobatidis JEL423.</title>
        <authorList>
            <consortium name="The Broad Institute Genome Sequencing Platform"/>
            <person name="Birren B."/>
            <person name="Lander E."/>
            <person name="Galagan J."/>
            <person name="Cuomo C."/>
            <person name="Devon K."/>
            <person name="Jaffe D."/>
            <person name="Butler J."/>
            <person name="Alvarez P."/>
            <person name="Gnerre S."/>
            <person name="Grabherr M."/>
            <person name="Kleber M."/>
            <person name="Mauceli E."/>
            <person name="Brockman W."/>
            <person name="Young S."/>
            <person name="LaButti K."/>
            <person name="Sykes S."/>
            <person name="DeCaprio D."/>
            <person name="Crawford M."/>
            <person name="Koehrsen M."/>
            <person name="Engels R."/>
            <person name="Montgomery P."/>
            <person name="Pearson M."/>
            <person name="Howarth C."/>
            <person name="Larson L."/>
            <person name="White J."/>
            <person name="O'Leary S."/>
            <person name="Kodira C."/>
            <person name="Zeng Q."/>
            <person name="Yandava C."/>
            <person name="Alvarado L."/>
            <person name="Longcore J."/>
            <person name="James T."/>
        </authorList>
    </citation>
    <scope>NUCLEOTIDE SEQUENCE [LARGE SCALE GENOMIC DNA]</scope>
    <source>
        <strain evidence="4 5">JEL423</strain>
    </source>
</reference>
<dbReference type="OrthoDB" id="190375at2759"/>
<keyword evidence="1" id="KW-0175">Coiled coil</keyword>
<name>A0A177WLQ4_BATDL</name>
<dbReference type="STRING" id="403673.A0A177WLQ4"/>
<dbReference type="PIRSF" id="PIRSF005409">
    <property type="entry name" value="Synaptobrevin_euk"/>
    <property type="match status" value="1"/>
</dbReference>
<dbReference type="PANTHER" id="PTHR45701">
    <property type="entry name" value="SYNAPTOBREVIN FAMILY MEMBER"/>
    <property type="match status" value="1"/>
</dbReference>
<dbReference type="GO" id="GO:0016020">
    <property type="term" value="C:membrane"/>
    <property type="evidence" value="ECO:0007669"/>
    <property type="project" value="InterPro"/>
</dbReference>
<keyword evidence="2" id="KW-1133">Transmembrane helix</keyword>
<dbReference type="Gene3D" id="1.20.5.110">
    <property type="match status" value="1"/>
</dbReference>
<evidence type="ECO:0000313" key="4">
    <source>
        <dbReference type="EMBL" id="OAJ41037.1"/>
    </source>
</evidence>
<dbReference type="GO" id="GO:0016192">
    <property type="term" value="P:vesicle-mediated transport"/>
    <property type="evidence" value="ECO:0007669"/>
    <property type="project" value="InterPro"/>
</dbReference>
<dbReference type="Pfam" id="PF00957">
    <property type="entry name" value="Synaptobrevin"/>
    <property type="match status" value="1"/>
</dbReference>
<evidence type="ECO:0000313" key="5">
    <source>
        <dbReference type="Proteomes" id="UP000077115"/>
    </source>
</evidence>
<proteinExistence type="predicted"/>
<organism evidence="4 5">
    <name type="scientific">Batrachochytrium dendrobatidis (strain JEL423)</name>
    <dbReference type="NCBI Taxonomy" id="403673"/>
    <lineage>
        <taxon>Eukaryota</taxon>
        <taxon>Fungi</taxon>
        <taxon>Fungi incertae sedis</taxon>
        <taxon>Chytridiomycota</taxon>
        <taxon>Chytridiomycota incertae sedis</taxon>
        <taxon>Chytridiomycetes</taxon>
        <taxon>Rhizophydiales</taxon>
        <taxon>Rhizophydiales incertae sedis</taxon>
        <taxon>Batrachochytrium</taxon>
    </lineage>
</organism>
<gene>
    <name evidence="4" type="ORF">BDEG_24697</name>
</gene>
<dbReference type="InterPro" id="IPR001388">
    <property type="entry name" value="Synaptobrevin-like"/>
</dbReference>
<keyword evidence="2" id="KW-0472">Membrane</keyword>
<protein>
    <recommendedName>
        <fullName evidence="3">V-SNARE coiled-coil homology domain-containing protein</fullName>
    </recommendedName>
</protein>
<dbReference type="AlphaFoldDB" id="A0A177WLQ4"/>
<dbReference type="FunFam" id="1.20.5.110:FF:000202">
    <property type="entry name" value="Uncharacterized protein"/>
    <property type="match status" value="1"/>
</dbReference>
<dbReference type="VEuPathDB" id="FungiDB:BDEG_24697"/>
<evidence type="ECO:0000256" key="1">
    <source>
        <dbReference type="PROSITE-ProRule" id="PRU00290"/>
    </source>
</evidence>
<feature type="transmembrane region" description="Helical" evidence="2">
    <location>
        <begin position="67"/>
        <end position="87"/>
    </location>
</feature>
<reference evidence="4 5" key="2">
    <citation type="submission" date="2016-05" db="EMBL/GenBank/DDBJ databases">
        <title>Lineage-specific infection strategies underlie the spectrum of fungal disease in amphibians.</title>
        <authorList>
            <person name="Cuomo C.A."/>
            <person name="Farrer R.A."/>
            <person name="James T."/>
            <person name="Longcore J."/>
            <person name="Birren B."/>
        </authorList>
    </citation>
    <scope>NUCLEOTIDE SEQUENCE [LARGE SCALE GENOMIC DNA]</scope>
    <source>
        <strain evidence="4 5">JEL423</strain>
    </source>
</reference>
<dbReference type="InterPro" id="IPR042855">
    <property type="entry name" value="V_SNARE_CC"/>
</dbReference>
<evidence type="ECO:0000259" key="3">
    <source>
        <dbReference type="PROSITE" id="PS50892"/>
    </source>
</evidence>
<dbReference type="eggNOG" id="KOG0860">
    <property type="taxonomic scope" value="Eukaryota"/>
</dbReference>
<dbReference type="EMBL" id="DS022305">
    <property type="protein sequence ID" value="OAJ41037.1"/>
    <property type="molecule type" value="Genomic_DNA"/>
</dbReference>
<dbReference type="PRINTS" id="PR00219">
    <property type="entry name" value="SYNAPTOBREVN"/>
</dbReference>